<organism evidence="1 2">
    <name type="scientific">Hypoxylon rubiginosum</name>
    <dbReference type="NCBI Taxonomy" id="110542"/>
    <lineage>
        <taxon>Eukaryota</taxon>
        <taxon>Fungi</taxon>
        <taxon>Dikarya</taxon>
        <taxon>Ascomycota</taxon>
        <taxon>Pezizomycotina</taxon>
        <taxon>Sordariomycetes</taxon>
        <taxon>Xylariomycetidae</taxon>
        <taxon>Xylariales</taxon>
        <taxon>Hypoxylaceae</taxon>
        <taxon>Hypoxylon</taxon>
    </lineage>
</organism>
<protein>
    <submittedName>
        <fullName evidence="1">Uncharacterized protein</fullName>
    </submittedName>
</protein>
<dbReference type="EMBL" id="MU393496">
    <property type="protein sequence ID" value="KAI4863827.1"/>
    <property type="molecule type" value="Genomic_DNA"/>
</dbReference>
<dbReference type="Proteomes" id="UP001497700">
    <property type="component" value="Unassembled WGS sequence"/>
</dbReference>
<name>A0ACB9YWP7_9PEZI</name>
<evidence type="ECO:0000313" key="2">
    <source>
        <dbReference type="Proteomes" id="UP001497700"/>
    </source>
</evidence>
<keyword evidence="2" id="KW-1185">Reference proteome</keyword>
<sequence>MLSKQILSAATALSMASGVFAVGCDDPTATIRSAADATQLAECDTIEGSVLIAASTVDTVINLGGRLSEIGGDLTAENNGLLLTLQSSSLETIGGAFTLKNVTKLSTLSFPKLGEVGSIDWATLNNLPEPTFGNPGITKAKSVTIADTFIENIDGINVDSLSDMNINNNRRLTKFSTSIKSLTNTMYIQANGLNLSMEMPNLEWIANMTIANVTSFSVPSLHTVNGSMRFDSNYFTTFTAANLTDIQDGDLSFVSNPQLTNISIPTLTRIGGGFTIANNTALEKLDGFGAVNEIGGAVKVRGSFTDVELPDLQDVKGAFEVVSTEDISDSCNSLNKYNSGVVQGDFNCKGNDENANNDTSDASGSNSSSGGTSDDQNSAASPLGASVSTFVTLASLGAFVAAFL</sequence>
<comment type="caution">
    <text evidence="1">The sequence shown here is derived from an EMBL/GenBank/DDBJ whole genome shotgun (WGS) entry which is preliminary data.</text>
</comment>
<reference evidence="1 2" key="1">
    <citation type="journal article" date="2022" name="New Phytol.">
        <title>Ecological generalism drives hyperdiversity of secondary metabolite gene clusters in xylarialean endophytes.</title>
        <authorList>
            <person name="Franco M.E.E."/>
            <person name="Wisecaver J.H."/>
            <person name="Arnold A.E."/>
            <person name="Ju Y.M."/>
            <person name="Slot J.C."/>
            <person name="Ahrendt S."/>
            <person name="Moore L.P."/>
            <person name="Eastman K.E."/>
            <person name="Scott K."/>
            <person name="Konkel Z."/>
            <person name="Mondo S.J."/>
            <person name="Kuo A."/>
            <person name="Hayes R.D."/>
            <person name="Haridas S."/>
            <person name="Andreopoulos B."/>
            <person name="Riley R."/>
            <person name="LaButti K."/>
            <person name="Pangilinan J."/>
            <person name="Lipzen A."/>
            <person name="Amirebrahimi M."/>
            <person name="Yan J."/>
            <person name="Adam C."/>
            <person name="Keymanesh K."/>
            <person name="Ng V."/>
            <person name="Louie K."/>
            <person name="Northen T."/>
            <person name="Drula E."/>
            <person name="Henrissat B."/>
            <person name="Hsieh H.M."/>
            <person name="Youens-Clark K."/>
            <person name="Lutzoni F."/>
            <person name="Miadlikowska J."/>
            <person name="Eastwood D.C."/>
            <person name="Hamelin R.C."/>
            <person name="Grigoriev I.V."/>
            <person name="U'Ren J.M."/>
        </authorList>
    </citation>
    <scope>NUCLEOTIDE SEQUENCE [LARGE SCALE GENOMIC DNA]</scope>
    <source>
        <strain evidence="1 2">CBS 119005</strain>
    </source>
</reference>
<proteinExistence type="predicted"/>
<gene>
    <name evidence="1" type="ORF">F4820DRAFT_459200</name>
</gene>
<accession>A0ACB9YWP7</accession>
<evidence type="ECO:0000313" key="1">
    <source>
        <dbReference type="EMBL" id="KAI4863827.1"/>
    </source>
</evidence>